<dbReference type="RefSeq" id="WP_203784927.1">
    <property type="nucleotide sequence ID" value="NZ_BOMV01000059.1"/>
</dbReference>
<name>A0A919K788_9ACTN</name>
<evidence type="ECO:0000256" key="3">
    <source>
        <dbReference type="ARBA" id="ARBA00023143"/>
    </source>
</evidence>
<evidence type="ECO:0000259" key="7">
    <source>
        <dbReference type="Pfam" id="PF22692"/>
    </source>
</evidence>
<feature type="domain" description="Flagellar basal-body/hook protein C-terminal" evidence="6">
    <location>
        <begin position="384"/>
        <end position="427"/>
    </location>
</feature>
<dbReference type="PANTHER" id="PTHR30435">
    <property type="entry name" value="FLAGELLAR PROTEIN"/>
    <property type="match status" value="1"/>
</dbReference>
<dbReference type="InterPro" id="IPR020013">
    <property type="entry name" value="Flagellar_FlgE/F/G"/>
</dbReference>
<dbReference type="Pfam" id="PF00460">
    <property type="entry name" value="Flg_bb_rod"/>
    <property type="match status" value="1"/>
</dbReference>
<dbReference type="Pfam" id="PF06429">
    <property type="entry name" value="Flg_bbr_C"/>
    <property type="match status" value="1"/>
</dbReference>
<sequence length="430" mass="44646">MLRSLYSGISGLHAHQQMMDVTGNNIANVNTVGFKASTMQFQDTLSQMLGAAGAPQNGQGGSNPAQVGLGVANAGILSNWAQGSQQTTGRSGDMMIQGDGFFVTRSGNEMLYTRAGSFSFDANGLLVTATGEPVQGWTATDGVVNASAKPDDIRMPLGSTIAPKATETITLKGNLSSDVTPDPNNPANTGFGVYDPGPPNNSVGYETTIPVKVYDAQGATHTVVAIFHRTNLDNAANPQTSSWDIDLRAEDGTSLATDDLDFSGGLPSAASLNADGKTMTIGAYTVDLSDVTSFSGISDARVFDTDGQAAGALTSLSYTVNETGQILGVYSNGMKQVLGQVAMATFKNVNGLEKTGNSSYRSTVNSGYAQVGQPGSAGMGGVVNGALEMSNVDLAQEFTNLVIAQRGFQANSRIITTSDELLQELVSMKR</sequence>
<evidence type="ECO:0000313" key="8">
    <source>
        <dbReference type="EMBL" id="GIE97886.1"/>
    </source>
</evidence>
<comment type="subcellular location">
    <subcellularLocation>
        <location evidence="1 4">Bacterial flagellum basal body</location>
    </subcellularLocation>
</comment>
<organism evidence="8 9">
    <name type="scientific">Paractinoplanes rishiriensis</name>
    <dbReference type="NCBI Taxonomy" id="1050105"/>
    <lineage>
        <taxon>Bacteria</taxon>
        <taxon>Bacillati</taxon>
        <taxon>Actinomycetota</taxon>
        <taxon>Actinomycetes</taxon>
        <taxon>Micromonosporales</taxon>
        <taxon>Micromonosporaceae</taxon>
        <taxon>Paractinoplanes</taxon>
    </lineage>
</organism>
<dbReference type="GO" id="GO:0071978">
    <property type="term" value="P:bacterial-type flagellum-dependent swarming motility"/>
    <property type="evidence" value="ECO:0007669"/>
    <property type="project" value="TreeGrafter"/>
</dbReference>
<dbReference type="Gene3D" id="2.60.98.20">
    <property type="entry name" value="Flagellar hook protein FlgE"/>
    <property type="match status" value="1"/>
</dbReference>
<keyword evidence="3 4" id="KW-0975">Bacterial flagellum</keyword>
<dbReference type="InterPro" id="IPR010930">
    <property type="entry name" value="Flg_bb/hook_C_dom"/>
</dbReference>
<keyword evidence="9" id="KW-1185">Reference proteome</keyword>
<evidence type="ECO:0000256" key="4">
    <source>
        <dbReference type="RuleBase" id="RU362116"/>
    </source>
</evidence>
<comment type="function">
    <text evidence="4">A flexible structure which links the flagellar filament to the drive apparatus in the basal body.</text>
</comment>
<comment type="caution">
    <text evidence="8">The sequence shown here is derived from an EMBL/GenBank/DDBJ whole genome shotgun (WGS) entry which is preliminary data.</text>
</comment>
<dbReference type="EMBL" id="BOMV01000059">
    <property type="protein sequence ID" value="GIE97886.1"/>
    <property type="molecule type" value="Genomic_DNA"/>
</dbReference>
<dbReference type="NCBIfam" id="TIGR03506">
    <property type="entry name" value="FlgEFG_subfam"/>
    <property type="match status" value="1"/>
</dbReference>
<evidence type="ECO:0000259" key="5">
    <source>
        <dbReference type="Pfam" id="PF00460"/>
    </source>
</evidence>
<keyword evidence="8" id="KW-0282">Flagellum</keyword>
<keyword evidence="8" id="KW-0966">Cell projection</keyword>
<gene>
    <name evidence="8" type="primary">flgE</name>
    <name evidence="8" type="ORF">Ari01nite_53510</name>
</gene>
<feature type="domain" description="Flagellar basal body rod protein N-terminal" evidence="5">
    <location>
        <begin position="5"/>
        <end position="35"/>
    </location>
</feature>
<protein>
    <recommendedName>
        <fullName evidence="4">Flagellar hook protein FlgE</fullName>
    </recommendedName>
</protein>
<evidence type="ECO:0000256" key="2">
    <source>
        <dbReference type="ARBA" id="ARBA00009677"/>
    </source>
</evidence>
<evidence type="ECO:0000259" key="6">
    <source>
        <dbReference type="Pfam" id="PF06429"/>
    </source>
</evidence>
<dbReference type="PANTHER" id="PTHR30435:SF1">
    <property type="entry name" value="FLAGELLAR HOOK PROTEIN FLGE"/>
    <property type="match status" value="1"/>
</dbReference>
<reference evidence="8" key="1">
    <citation type="submission" date="2021-01" db="EMBL/GenBank/DDBJ databases">
        <title>Whole genome shotgun sequence of Actinoplanes rishiriensis NBRC 108556.</title>
        <authorList>
            <person name="Komaki H."/>
            <person name="Tamura T."/>
        </authorList>
    </citation>
    <scope>NUCLEOTIDE SEQUENCE</scope>
    <source>
        <strain evidence="8">NBRC 108556</strain>
    </source>
</reference>
<dbReference type="SUPFAM" id="SSF117143">
    <property type="entry name" value="Flagellar hook protein flgE"/>
    <property type="match status" value="1"/>
</dbReference>
<evidence type="ECO:0000313" key="9">
    <source>
        <dbReference type="Proteomes" id="UP000636960"/>
    </source>
</evidence>
<dbReference type="InterPro" id="IPR037925">
    <property type="entry name" value="FlgE/F/G-like"/>
</dbReference>
<dbReference type="InterPro" id="IPR001444">
    <property type="entry name" value="Flag_bb_rod_N"/>
</dbReference>
<dbReference type="Proteomes" id="UP000636960">
    <property type="component" value="Unassembled WGS sequence"/>
</dbReference>
<dbReference type="InterPro" id="IPR037058">
    <property type="entry name" value="Falgellar_hook_FlgE_sf"/>
</dbReference>
<keyword evidence="8" id="KW-0969">Cilium</keyword>
<dbReference type="GO" id="GO:0009424">
    <property type="term" value="C:bacterial-type flagellum hook"/>
    <property type="evidence" value="ECO:0007669"/>
    <property type="project" value="TreeGrafter"/>
</dbReference>
<dbReference type="GO" id="GO:0009425">
    <property type="term" value="C:bacterial-type flagellum basal body"/>
    <property type="evidence" value="ECO:0007669"/>
    <property type="project" value="UniProtKB-SubCell"/>
</dbReference>
<dbReference type="AlphaFoldDB" id="A0A919K788"/>
<evidence type="ECO:0000256" key="1">
    <source>
        <dbReference type="ARBA" id="ARBA00004117"/>
    </source>
</evidence>
<dbReference type="PROSITE" id="PS00588">
    <property type="entry name" value="FLAGELLA_BB_ROD"/>
    <property type="match status" value="1"/>
</dbReference>
<dbReference type="InterPro" id="IPR019776">
    <property type="entry name" value="Flagellar_basal_body_rod_CS"/>
</dbReference>
<accession>A0A919K788</accession>
<dbReference type="Pfam" id="PF22692">
    <property type="entry name" value="LlgE_F_G_D1"/>
    <property type="match status" value="1"/>
</dbReference>
<feature type="domain" description="Flagellar hook protein FlgE/F/G-like D1" evidence="7">
    <location>
        <begin position="95"/>
        <end position="156"/>
    </location>
</feature>
<proteinExistence type="inferred from homology"/>
<comment type="similarity">
    <text evidence="2 4">Belongs to the flagella basal body rod proteins family.</text>
</comment>
<dbReference type="InterPro" id="IPR053967">
    <property type="entry name" value="LlgE_F_G-like_D1"/>
</dbReference>
<dbReference type="GO" id="GO:0005829">
    <property type="term" value="C:cytosol"/>
    <property type="evidence" value="ECO:0007669"/>
    <property type="project" value="TreeGrafter"/>
</dbReference>